<dbReference type="GO" id="GO:0008168">
    <property type="term" value="F:methyltransferase activity"/>
    <property type="evidence" value="ECO:0007669"/>
    <property type="project" value="UniProtKB-KW"/>
</dbReference>
<keyword evidence="3" id="KW-1029">Fimbrium biogenesis</keyword>
<keyword evidence="8" id="KW-0808">Transferase</keyword>
<evidence type="ECO:0000256" key="3">
    <source>
        <dbReference type="ARBA" id="ARBA00022558"/>
    </source>
</evidence>
<organism evidence="8 9">
    <name type="scientific">Shewanella colwelliana</name>
    <name type="common">Alteromonas colwelliana</name>
    <dbReference type="NCBI Taxonomy" id="23"/>
    <lineage>
        <taxon>Bacteria</taxon>
        <taxon>Pseudomonadati</taxon>
        <taxon>Pseudomonadota</taxon>
        <taxon>Gammaproteobacteria</taxon>
        <taxon>Alteromonadales</taxon>
        <taxon>Shewanellaceae</taxon>
        <taxon>Shewanella</taxon>
    </lineage>
</organism>
<dbReference type="GO" id="GO:0009289">
    <property type="term" value="C:pilus"/>
    <property type="evidence" value="ECO:0007669"/>
    <property type="project" value="UniProtKB-SubCell"/>
</dbReference>
<comment type="subcellular location">
    <subcellularLocation>
        <location evidence="1">Fimbrium</location>
    </subcellularLocation>
</comment>
<dbReference type="SUPFAM" id="SSF50998">
    <property type="entry name" value="Quinoprotein alcohol dehydrogenase-like"/>
    <property type="match status" value="1"/>
</dbReference>
<keyword evidence="6" id="KW-0281">Fimbrium</keyword>
<dbReference type="InterPro" id="IPR011047">
    <property type="entry name" value="Quinoprotein_ADH-like_sf"/>
</dbReference>
<evidence type="ECO:0000256" key="4">
    <source>
        <dbReference type="ARBA" id="ARBA00022723"/>
    </source>
</evidence>
<dbReference type="Pfam" id="PF05567">
    <property type="entry name" value="T4P_PilY1"/>
    <property type="match status" value="1"/>
</dbReference>
<reference evidence="8 9" key="1">
    <citation type="submission" date="2016-07" db="EMBL/GenBank/DDBJ databases">
        <title>Whole-genome of two Shewanella species isolated from a digestive organ of sea cucumber Apostichopus japonicus Selenka 1867.</title>
        <authorList>
            <person name="Hong H.-H."/>
            <person name="Choi H."/>
            <person name="Cheon S."/>
            <person name="Oh J.-S."/>
            <person name="Lee H.-G."/>
            <person name="Park C."/>
        </authorList>
    </citation>
    <scope>NUCLEOTIDE SEQUENCE [LARGE SCALE GENOMIC DNA]</scope>
    <source>
        <strain evidence="8 9">CSB03KR</strain>
    </source>
</reference>
<dbReference type="GO" id="GO:0046872">
    <property type="term" value="F:metal ion binding"/>
    <property type="evidence" value="ECO:0007669"/>
    <property type="project" value="UniProtKB-KW"/>
</dbReference>
<dbReference type="GO" id="GO:0032259">
    <property type="term" value="P:methylation"/>
    <property type="evidence" value="ECO:0007669"/>
    <property type="project" value="UniProtKB-KW"/>
</dbReference>
<evidence type="ECO:0000313" key="9">
    <source>
        <dbReference type="Proteomes" id="UP000095230"/>
    </source>
</evidence>
<keyword evidence="8" id="KW-0489">Methyltransferase</keyword>
<dbReference type="InterPro" id="IPR008707">
    <property type="entry name" value="B-propeller_PilY1"/>
</dbReference>
<proteinExistence type="inferred from homology"/>
<dbReference type="EMBL" id="MCBT01000046">
    <property type="protein sequence ID" value="OEG72980.1"/>
    <property type="molecule type" value="Genomic_DNA"/>
</dbReference>
<evidence type="ECO:0000313" key="8">
    <source>
        <dbReference type="EMBL" id="OEG72980.1"/>
    </source>
</evidence>
<evidence type="ECO:0000256" key="5">
    <source>
        <dbReference type="ARBA" id="ARBA00022837"/>
    </source>
</evidence>
<keyword evidence="5" id="KW-0106">Calcium</keyword>
<evidence type="ECO:0000256" key="6">
    <source>
        <dbReference type="ARBA" id="ARBA00023263"/>
    </source>
</evidence>
<evidence type="ECO:0000259" key="7">
    <source>
        <dbReference type="Pfam" id="PF05567"/>
    </source>
</evidence>
<dbReference type="STRING" id="23.BEL05_11630"/>
<dbReference type="SUPFAM" id="SSF53300">
    <property type="entry name" value="vWA-like"/>
    <property type="match status" value="1"/>
</dbReference>
<dbReference type="Proteomes" id="UP000095230">
    <property type="component" value="Unassembled WGS sequence"/>
</dbReference>
<gene>
    <name evidence="8" type="ORF">BEL05_11630</name>
</gene>
<evidence type="ECO:0000256" key="1">
    <source>
        <dbReference type="ARBA" id="ARBA00004561"/>
    </source>
</evidence>
<sequence length="1204" mass="131138">MDIFSLGQSILASLWLRLKACFLGAKVTGAQASVTLLVACLSFMSVSTVADDTELYVYESSARTGERPQILIVFDNSGSMGTTVYGVDEPYSAGDGGMRASNYGKSHTLYYVKGNSGNSKLPDPDDPNERRKFKGNINGCQSSWDFLDTYGVFTGFFRKYTFSGANGAWREFGDNNGLNARAVDCFEDVQDSKWKNANNVEQGLPIDSVGTAASPVMYTAANSRSADSVKVSAKEKALLTGFGTGRVLTVYTEDYLRWHHGKKTKVNKTRLELAQDSITNVILTTPGVDFGLAIFNMNGPDDTLHNGRNGGRIISGIKTLSTSDKKTLIKSVNAIDYAWNTPLCETLYEAYRYFAGESVLFGDDDKDYRGNGWQYSVKNNKVLDKDIVKNGKYQSPFKECQNSAYVVFITDGVPTLDGAADDAVKTLTGGVDKHSTSYMSALSSWMNRKDVNPNMTGDQHVITHTIGFSEGAKRAEELLKKVAVKGGGSYFDATDATKLQGSIQQAVNQVLENSASFTSPSVASNNFNRTQTFNYAYYSMFLPDRGPRWVGNIKKFRVAEDGTVWDSENQLAIGADGNIKDDACSYWTPKKLCGDGNDVKKGGVLSAMQSASERKIYSNLGSGLTDLTIDSAASKAGGKDALATFMGVDKSWLPSLFKWVEGLDVDNDKNQQNIADPDSNWRSDIMGDALHSKPLALNFGSKSKPDIRILVGTNHGFMHMFKDDTTTNTVSETWAFMPYELLPNFRALRQNIPTGVHSVYGVDGSPVAYVKNNSTGIEKAWLFFGMRRGGNSYYAIDISQPDSPSFMWKIDSNSPGMSELGQTWSTPVVTTIKNDKGAVTPVLIFGAGYSPSAKDGVSLGASDTKGRGVFIVNAESGKLMHHFGPTSQLSGILDSIPSRVAVLDGDGDGITDRIYATDTGGNVWRMDMPTADKKSWSGFKFASLGDRKSLSQNRRFFSGPAVAQTMFNNTAVADHTVNGKTTRVTTFQNIPYDAVVVGSGHRAAPSETSREDMFFTLQDRNVVTQTFGGTGRPKAPEPLTRDELYNVTTAEINDKSSKIAFGHKRGWFYDFTRKGEKNLSSATIINGRVYFSTFVPGNPAASNQCLTSGKGYLYSFDLHMGGRTYTHTYLEAGDLVLDTPQLVIPSANSGSAGKDGDAYMYLIGIGDAANKMVKKEADEDCPAGDQRCIGGRLRTNKIYYYSSN</sequence>
<dbReference type="InterPro" id="IPR036465">
    <property type="entry name" value="vWFA_dom_sf"/>
</dbReference>
<comment type="similarity">
    <text evidence="2">Belongs to the PilY1 family.</text>
</comment>
<name>A0A1E5IR45_SHECO</name>
<comment type="caution">
    <text evidence="8">The sequence shown here is derived from an EMBL/GenBank/DDBJ whole genome shotgun (WGS) entry which is preliminary data.</text>
</comment>
<dbReference type="AlphaFoldDB" id="A0A1E5IR45"/>
<keyword evidence="4" id="KW-0479">Metal-binding</keyword>
<protein>
    <submittedName>
        <fullName evidence="8">rRNA (Guanine-N1)-methyltransferase</fullName>
    </submittedName>
</protein>
<feature type="domain" description="PilY1 beta-propeller" evidence="7">
    <location>
        <begin position="707"/>
        <end position="961"/>
    </location>
</feature>
<dbReference type="OrthoDB" id="7156875at2"/>
<dbReference type="Gene3D" id="3.40.50.410">
    <property type="entry name" value="von Willebrand factor, type A domain"/>
    <property type="match status" value="1"/>
</dbReference>
<accession>A0A1E5IR45</accession>
<evidence type="ECO:0000256" key="2">
    <source>
        <dbReference type="ARBA" id="ARBA00008387"/>
    </source>
</evidence>